<organism evidence="9 10">
    <name type="scientific">Dendrothele bispora (strain CBS 962.96)</name>
    <dbReference type="NCBI Taxonomy" id="1314807"/>
    <lineage>
        <taxon>Eukaryota</taxon>
        <taxon>Fungi</taxon>
        <taxon>Dikarya</taxon>
        <taxon>Basidiomycota</taxon>
        <taxon>Agaricomycotina</taxon>
        <taxon>Agaricomycetes</taxon>
        <taxon>Agaricomycetidae</taxon>
        <taxon>Agaricales</taxon>
        <taxon>Agaricales incertae sedis</taxon>
        <taxon>Dendrothele</taxon>
    </lineage>
</organism>
<dbReference type="InterPro" id="IPR004840">
    <property type="entry name" value="Amino_acid_permease_CS"/>
</dbReference>
<keyword evidence="2" id="KW-0813">Transport</keyword>
<gene>
    <name evidence="9" type="ORF">K435DRAFT_966123</name>
</gene>
<proteinExistence type="predicted"/>
<dbReference type="OrthoDB" id="10062876at2759"/>
<evidence type="ECO:0000313" key="9">
    <source>
        <dbReference type="EMBL" id="THU96037.1"/>
    </source>
</evidence>
<dbReference type="AlphaFoldDB" id="A0A4S8M1S4"/>
<feature type="transmembrane region" description="Helical" evidence="7">
    <location>
        <begin position="449"/>
        <end position="476"/>
    </location>
</feature>
<feature type="transmembrane region" description="Helical" evidence="7">
    <location>
        <begin position="276"/>
        <end position="297"/>
    </location>
</feature>
<keyword evidence="10" id="KW-1185">Reference proteome</keyword>
<evidence type="ECO:0000256" key="1">
    <source>
        <dbReference type="ARBA" id="ARBA00004141"/>
    </source>
</evidence>
<feature type="transmembrane region" description="Helical" evidence="7">
    <location>
        <begin position="126"/>
        <end position="149"/>
    </location>
</feature>
<dbReference type="Pfam" id="PF00324">
    <property type="entry name" value="AA_permease"/>
    <property type="match status" value="1"/>
</dbReference>
<evidence type="ECO:0000256" key="7">
    <source>
        <dbReference type="SAM" id="Phobius"/>
    </source>
</evidence>
<keyword evidence="6 7" id="KW-0472">Membrane</keyword>
<feature type="transmembrane region" description="Helical" evidence="7">
    <location>
        <begin position="188"/>
        <end position="208"/>
    </location>
</feature>
<evidence type="ECO:0000256" key="5">
    <source>
        <dbReference type="ARBA" id="ARBA00022989"/>
    </source>
</evidence>
<evidence type="ECO:0000256" key="2">
    <source>
        <dbReference type="ARBA" id="ARBA00022448"/>
    </source>
</evidence>
<accession>A0A4S8M1S4</accession>
<comment type="subcellular location">
    <subcellularLocation>
        <location evidence="1">Membrane</location>
        <topology evidence="1">Multi-pass membrane protein</topology>
    </subcellularLocation>
</comment>
<dbReference type="GO" id="GO:0016020">
    <property type="term" value="C:membrane"/>
    <property type="evidence" value="ECO:0007669"/>
    <property type="project" value="UniProtKB-SubCell"/>
</dbReference>
<dbReference type="Proteomes" id="UP000297245">
    <property type="component" value="Unassembled WGS sequence"/>
</dbReference>
<dbReference type="InterPro" id="IPR050524">
    <property type="entry name" value="APC_YAT"/>
</dbReference>
<feature type="transmembrane region" description="Helical" evidence="7">
    <location>
        <begin position="482"/>
        <end position="502"/>
    </location>
</feature>
<keyword evidence="5 7" id="KW-1133">Transmembrane helix</keyword>
<feature type="transmembrane region" description="Helical" evidence="7">
    <location>
        <begin position="402"/>
        <end position="429"/>
    </location>
</feature>
<dbReference type="GO" id="GO:0015171">
    <property type="term" value="F:amino acid transmembrane transporter activity"/>
    <property type="evidence" value="ECO:0007669"/>
    <property type="project" value="TreeGrafter"/>
</dbReference>
<evidence type="ECO:0000256" key="4">
    <source>
        <dbReference type="ARBA" id="ARBA00022970"/>
    </source>
</evidence>
<feature type="transmembrane region" description="Helical" evidence="7">
    <location>
        <begin position="236"/>
        <end position="255"/>
    </location>
</feature>
<dbReference type="FunFam" id="1.20.1740.10:FF:000006">
    <property type="entry name" value="General amino acid permease"/>
    <property type="match status" value="1"/>
</dbReference>
<dbReference type="PROSITE" id="PS00218">
    <property type="entry name" value="AMINO_ACID_PERMEASE_1"/>
    <property type="match status" value="1"/>
</dbReference>
<feature type="transmembrane region" description="Helical" evidence="7">
    <location>
        <begin position="332"/>
        <end position="356"/>
    </location>
</feature>
<reference evidence="9 10" key="1">
    <citation type="journal article" date="2019" name="Nat. Ecol. Evol.">
        <title>Megaphylogeny resolves global patterns of mushroom evolution.</title>
        <authorList>
            <person name="Varga T."/>
            <person name="Krizsan K."/>
            <person name="Foldi C."/>
            <person name="Dima B."/>
            <person name="Sanchez-Garcia M."/>
            <person name="Sanchez-Ramirez S."/>
            <person name="Szollosi G.J."/>
            <person name="Szarkandi J.G."/>
            <person name="Papp V."/>
            <person name="Albert L."/>
            <person name="Andreopoulos W."/>
            <person name="Angelini C."/>
            <person name="Antonin V."/>
            <person name="Barry K.W."/>
            <person name="Bougher N.L."/>
            <person name="Buchanan P."/>
            <person name="Buyck B."/>
            <person name="Bense V."/>
            <person name="Catcheside P."/>
            <person name="Chovatia M."/>
            <person name="Cooper J."/>
            <person name="Damon W."/>
            <person name="Desjardin D."/>
            <person name="Finy P."/>
            <person name="Geml J."/>
            <person name="Haridas S."/>
            <person name="Hughes K."/>
            <person name="Justo A."/>
            <person name="Karasinski D."/>
            <person name="Kautmanova I."/>
            <person name="Kiss B."/>
            <person name="Kocsube S."/>
            <person name="Kotiranta H."/>
            <person name="LaButti K.M."/>
            <person name="Lechner B.E."/>
            <person name="Liimatainen K."/>
            <person name="Lipzen A."/>
            <person name="Lukacs Z."/>
            <person name="Mihaltcheva S."/>
            <person name="Morgado L.N."/>
            <person name="Niskanen T."/>
            <person name="Noordeloos M.E."/>
            <person name="Ohm R.A."/>
            <person name="Ortiz-Santana B."/>
            <person name="Ovrebo C."/>
            <person name="Racz N."/>
            <person name="Riley R."/>
            <person name="Savchenko A."/>
            <person name="Shiryaev A."/>
            <person name="Soop K."/>
            <person name="Spirin V."/>
            <person name="Szebenyi C."/>
            <person name="Tomsovsky M."/>
            <person name="Tulloss R.E."/>
            <person name="Uehling J."/>
            <person name="Grigoriev I.V."/>
            <person name="Vagvolgyi C."/>
            <person name="Papp T."/>
            <person name="Martin F.M."/>
            <person name="Miettinen O."/>
            <person name="Hibbett D.S."/>
            <person name="Nagy L.G."/>
        </authorList>
    </citation>
    <scope>NUCLEOTIDE SEQUENCE [LARGE SCALE GENOMIC DNA]</scope>
    <source>
        <strain evidence="9 10">CBS 962.96</strain>
    </source>
</reference>
<dbReference type="PIRSF" id="PIRSF006060">
    <property type="entry name" value="AA_transporter"/>
    <property type="match status" value="1"/>
</dbReference>
<dbReference type="InterPro" id="IPR004841">
    <property type="entry name" value="AA-permease/SLC12A_dom"/>
</dbReference>
<evidence type="ECO:0000259" key="8">
    <source>
        <dbReference type="Pfam" id="PF00324"/>
    </source>
</evidence>
<feature type="transmembrane region" description="Helical" evidence="7">
    <location>
        <begin position="69"/>
        <end position="90"/>
    </location>
</feature>
<sequence length="561" mass="60829">MDVESKGSNSKVEVDVASLSLNLGEYKTGTATARMQTTRGLKSRHIQLISIGGVIGTGLFIGSGRALVMGGPLSCFLAYTIFCAVVWCVAQAAGELATLHPVNGSFIHWAHRFIDPAAGVACGWNYAYACIAFGCADIVAVTGLWQYWFPDTSEAIWVSFCLVVFFILNAFAVRLYGEAEFYFASGKVILIIGLIFFTFVAMLGGNPAHDRIGFRYWKDPGPMAEYLVEGALGRFLGFWGVFRLAAFSIGGPEFVAMCSAEAINPRQSIPKAIRRVFWRLAAFYILGILCVGILIAYNDQDLLDGIANGTGVGASPFVIGMQHLGVKVLPHIINAVIITSATSCGNSFVFVAVRSIHALAVQGQAPKFLGYTTKRGVPLPALLFVLGICSTSYMTVNSGAAVVFGWFIDLSSVAALINFFWMCLAWIRFNAGMKAQGISRNVLPFKGSLLPYSAWFGLVWCVLLTMTNGFAVFIKIDGDFDIQGFFTAYFGVILSVLIYGGWKIVKRPSARKASEMDLLGGLEEIDADEQWCGSELPAAYYVVGKICRVVTLIMVCLVINE</sequence>
<keyword evidence="4" id="KW-0029">Amino-acid transport</keyword>
<evidence type="ECO:0000256" key="6">
    <source>
        <dbReference type="ARBA" id="ARBA00023136"/>
    </source>
</evidence>
<keyword evidence="3 7" id="KW-0812">Transmembrane</keyword>
<dbReference type="PANTHER" id="PTHR43341:SF1">
    <property type="entry name" value="GENERAL AMINO-ACID PERMEASE GAP1"/>
    <property type="match status" value="1"/>
</dbReference>
<protein>
    <recommendedName>
        <fullName evidence="8">Amino acid permease/ SLC12A domain-containing protein</fullName>
    </recommendedName>
</protein>
<evidence type="ECO:0000256" key="3">
    <source>
        <dbReference type="ARBA" id="ARBA00022692"/>
    </source>
</evidence>
<feature type="domain" description="Amino acid permease/ SLC12A" evidence="8">
    <location>
        <begin position="45"/>
        <end position="509"/>
    </location>
</feature>
<dbReference type="Gene3D" id="1.20.1740.10">
    <property type="entry name" value="Amino acid/polyamine transporter I"/>
    <property type="match status" value="1"/>
</dbReference>
<evidence type="ECO:0000313" key="10">
    <source>
        <dbReference type="Proteomes" id="UP000297245"/>
    </source>
</evidence>
<feature type="transmembrane region" description="Helical" evidence="7">
    <location>
        <begin position="377"/>
        <end position="396"/>
    </location>
</feature>
<dbReference type="EMBL" id="ML179186">
    <property type="protein sequence ID" value="THU96037.1"/>
    <property type="molecule type" value="Genomic_DNA"/>
</dbReference>
<feature type="transmembrane region" description="Helical" evidence="7">
    <location>
        <begin position="155"/>
        <end position="176"/>
    </location>
</feature>
<feature type="transmembrane region" description="Helical" evidence="7">
    <location>
        <begin position="45"/>
        <end position="63"/>
    </location>
</feature>
<name>A0A4S8M1S4_DENBC</name>
<dbReference type="PANTHER" id="PTHR43341">
    <property type="entry name" value="AMINO ACID PERMEASE"/>
    <property type="match status" value="1"/>
</dbReference>